<evidence type="ECO:0000313" key="2">
    <source>
        <dbReference type="Proteomes" id="UP000831537"/>
    </source>
</evidence>
<accession>A0ABY4GRQ6</accession>
<evidence type="ECO:0000313" key="1">
    <source>
        <dbReference type="EMBL" id="UOQ86881.1"/>
    </source>
</evidence>
<dbReference type="EMBL" id="CP095071">
    <property type="protein sequence ID" value="UOQ86881.1"/>
    <property type="molecule type" value="Genomic_DNA"/>
</dbReference>
<keyword evidence="2" id="KW-1185">Reference proteome</keyword>
<name>A0ABY4GRQ6_9BACI</name>
<gene>
    <name evidence="1" type="ORF">MUN87_08345</name>
</gene>
<reference evidence="1 2" key="1">
    <citation type="submission" date="2022-04" db="EMBL/GenBank/DDBJ databases">
        <title>Gracilibacillus sp. isolated from saltern.</title>
        <authorList>
            <person name="Won M."/>
            <person name="Lee C.-M."/>
            <person name="Woen H.-Y."/>
            <person name="Kwon S.-W."/>
        </authorList>
    </citation>
    <scope>NUCLEOTIDE SEQUENCE [LARGE SCALE GENOMIC DNA]</scope>
    <source>
        <strain evidence="1 2">SSPM10-3</strain>
    </source>
</reference>
<protein>
    <submittedName>
        <fullName evidence="1">Uncharacterized protein</fullName>
    </submittedName>
</protein>
<proteinExistence type="predicted"/>
<sequence>MRLFFKTKRFEQIGMDHVKPYEDDTREHQAMTSQKANFSNVTILKSPISFC</sequence>
<dbReference type="Proteomes" id="UP000831537">
    <property type="component" value="Chromosome"/>
</dbReference>
<organism evidence="1 2">
    <name type="scientific">Gracilibacillus salinarum</name>
    <dbReference type="NCBI Taxonomy" id="2932255"/>
    <lineage>
        <taxon>Bacteria</taxon>
        <taxon>Bacillati</taxon>
        <taxon>Bacillota</taxon>
        <taxon>Bacilli</taxon>
        <taxon>Bacillales</taxon>
        <taxon>Bacillaceae</taxon>
        <taxon>Gracilibacillus</taxon>
    </lineage>
</organism>
<dbReference type="RefSeq" id="WP_244747255.1">
    <property type="nucleotide sequence ID" value="NZ_CP095071.1"/>
</dbReference>